<evidence type="ECO:0000256" key="5">
    <source>
        <dbReference type="ARBA" id="ARBA00022833"/>
    </source>
</evidence>
<dbReference type="GO" id="GO:0006154">
    <property type="term" value="P:adenosine catabolic process"/>
    <property type="evidence" value="ECO:0007669"/>
    <property type="project" value="TreeGrafter"/>
</dbReference>
<comment type="cofactor">
    <cofactor evidence="1">
        <name>Zn(2+)</name>
        <dbReference type="ChEBI" id="CHEBI:29105"/>
    </cofactor>
</comment>
<comment type="caution">
    <text evidence="9">The sequence shown here is derived from an EMBL/GenBank/DDBJ whole genome shotgun (WGS) entry which is preliminary data.</text>
</comment>
<dbReference type="GO" id="GO:0009117">
    <property type="term" value="P:nucleotide metabolic process"/>
    <property type="evidence" value="ECO:0007669"/>
    <property type="project" value="UniProtKB-KW"/>
</dbReference>
<dbReference type="AlphaFoldDB" id="A0AAV2TZJ6"/>
<dbReference type="GO" id="GO:0046872">
    <property type="term" value="F:metal ion binding"/>
    <property type="evidence" value="ECO:0007669"/>
    <property type="project" value="UniProtKB-KW"/>
</dbReference>
<dbReference type="CDD" id="cd00443">
    <property type="entry name" value="ADA_AMPD"/>
    <property type="match status" value="1"/>
</dbReference>
<evidence type="ECO:0000256" key="6">
    <source>
        <dbReference type="ARBA" id="ARBA00023080"/>
    </source>
</evidence>
<evidence type="ECO:0000256" key="3">
    <source>
        <dbReference type="ARBA" id="ARBA00022723"/>
    </source>
</evidence>
<dbReference type="GO" id="GO:0046103">
    <property type="term" value="P:inosine biosynthetic process"/>
    <property type="evidence" value="ECO:0007669"/>
    <property type="project" value="TreeGrafter"/>
</dbReference>
<dbReference type="GO" id="GO:0004000">
    <property type="term" value="F:adenosine deaminase activity"/>
    <property type="evidence" value="ECO:0007669"/>
    <property type="project" value="TreeGrafter"/>
</dbReference>
<evidence type="ECO:0000259" key="8">
    <source>
        <dbReference type="Pfam" id="PF00962"/>
    </source>
</evidence>
<dbReference type="InterPro" id="IPR006330">
    <property type="entry name" value="Ado/ade_deaminase"/>
</dbReference>
<keyword evidence="6" id="KW-0546">Nucleotide metabolism</keyword>
<keyword evidence="5" id="KW-0862">Zinc</keyword>
<comment type="similarity">
    <text evidence="2">Belongs to the metallo-dependent hydrolases superfamily. Adenosine and AMP deaminases family.</text>
</comment>
<evidence type="ECO:0000256" key="7">
    <source>
        <dbReference type="ARBA" id="ARBA00048787"/>
    </source>
</evidence>
<dbReference type="Gene3D" id="3.20.20.140">
    <property type="entry name" value="Metal-dependent hydrolases"/>
    <property type="match status" value="1"/>
</dbReference>
<dbReference type="InterPro" id="IPR032466">
    <property type="entry name" value="Metal_Hydrolase"/>
</dbReference>
<keyword evidence="4" id="KW-0378">Hydrolase</keyword>
<reference evidence="9" key="1">
    <citation type="submission" date="2024-06" db="EMBL/GenBank/DDBJ databases">
        <authorList>
            <person name="Liu X."/>
            <person name="Lenzi L."/>
            <person name="Haldenby T S."/>
            <person name="Uol C."/>
        </authorList>
    </citation>
    <scope>NUCLEOTIDE SEQUENCE</scope>
</reference>
<evidence type="ECO:0000313" key="10">
    <source>
        <dbReference type="Proteomes" id="UP001497525"/>
    </source>
</evidence>
<evidence type="ECO:0000256" key="2">
    <source>
        <dbReference type="ARBA" id="ARBA00006676"/>
    </source>
</evidence>
<accession>A0AAV2TZJ6</accession>
<dbReference type="PANTHER" id="PTHR11409">
    <property type="entry name" value="ADENOSINE DEAMINASE"/>
    <property type="match status" value="1"/>
</dbReference>
<protein>
    <recommendedName>
        <fullName evidence="8">Adenosine deaminase domain-containing protein</fullName>
    </recommendedName>
</protein>
<dbReference type="PANTHER" id="PTHR11409:SF42">
    <property type="entry name" value="ADENOSINE DEAMINASE-LIKE PROTEIN"/>
    <property type="match status" value="1"/>
</dbReference>
<sequence length="353" mass="39326">MDRIYPKIPKIELHAHLSGSVSHTTLRRLQNFGDGTVPVSLPTLDGIDKSNIHECFALFKVVHQTLQSPAVVEQATTDVIEEFAEDGVVYLELRTTLRPLPTRRDYLDAVIRGINSASSRSNGRIDVRLLSSIDRTLGLDVALEVVDLTIEYKNRWPGLILGVDLSGNPDFGTLLDFVPALERARAHGIKTTVHLAELPNQGREWFEFLTVHMPDRIGHGTFLSNSGGITDPYASKARSLIQQARIPIEICLTSNVKTETVADYRSHHLLYWLQLGHPVCICTDDKGVFSCTLSSELKQAVNLCGVSMSQLYQMTAWSIDAAFCSEADKRKMHEQLTAFQAENPEIFTKISEV</sequence>
<evidence type="ECO:0000313" key="9">
    <source>
        <dbReference type="EMBL" id="CAL5141934.1"/>
    </source>
</evidence>
<dbReference type="SUPFAM" id="SSF51556">
    <property type="entry name" value="Metallo-dependent hydrolases"/>
    <property type="match status" value="1"/>
</dbReference>
<keyword evidence="3" id="KW-0479">Metal-binding</keyword>
<dbReference type="InterPro" id="IPR001365">
    <property type="entry name" value="A_deaminase_dom"/>
</dbReference>
<evidence type="ECO:0000256" key="4">
    <source>
        <dbReference type="ARBA" id="ARBA00022801"/>
    </source>
</evidence>
<organism evidence="9 10">
    <name type="scientific">Calicophoron daubneyi</name>
    <name type="common">Rumen fluke</name>
    <name type="synonym">Paramphistomum daubneyi</name>
    <dbReference type="NCBI Taxonomy" id="300641"/>
    <lineage>
        <taxon>Eukaryota</taxon>
        <taxon>Metazoa</taxon>
        <taxon>Spiralia</taxon>
        <taxon>Lophotrochozoa</taxon>
        <taxon>Platyhelminthes</taxon>
        <taxon>Trematoda</taxon>
        <taxon>Digenea</taxon>
        <taxon>Plagiorchiida</taxon>
        <taxon>Pronocephalata</taxon>
        <taxon>Paramphistomoidea</taxon>
        <taxon>Paramphistomidae</taxon>
        <taxon>Calicophoron</taxon>
    </lineage>
</organism>
<dbReference type="EMBL" id="CAXLJL010000933">
    <property type="protein sequence ID" value="CAL5141934.1"/>
    <property type="molecule type" value="Genomic_DNA"/>
</dbReference>
<gene>
    <name evidence="9" type="ORF">CDAUBV1_LOCUS17224</name>
</gene>
<dbReference type="Proteomes" id="UP001497525">
    <property type="component" value="Unassembled WGS sequence"/>
</dbReference>
<evidence type="ECO:0000256" key="1">
    <source>
        <dbReference type="ARBA" id="ARBA00001947"/>
    </source>
</evidence>
<feature type="domain" description="Adenosine deaminase" evidence="8">
    <location>
        <begin position="9"/>
        <end position="337"/>
    </location>
</feature>
<proteinExistence type="inferred from homology"/>
<name>A0AAV2TZJ6_CALDB</name>
<dbReference type="Pfam" id="PF00962">
    <property type="entry name" value="A_deaminase"/>
    <property type="match status" value="1"/>
</dbReference>
<comment type="catalytic activity">
    <reaction evidence="7">
        <text>N(6)-methyl-AMP + H2O + H(+) = IMP + methylamine</text>
        <dbReference type="Rhea" id="RHEA:16001"/>
        <dbReference type="ChEBI" id="CHEBI:15377"/>
        <dbReference type="ChEBI" id="CHEBI:15378"/>
        <dbReference type="ChEBI" id="CHEBI:58053"/>
        <dbReference type="ChEBI" id="CHEBI:59338"/>
        <dbReference type="ChEBI" id="CHEBI:144842"/>
    </reaction>
    <physiologicalReaction direction="left-to-right" evidence="7">
        <dbReference type="Rhea" id="RHEA:16002"/>
    </physiologicalReaction>
</comment>